<protein>
    <submittedName>
        <fullName evidence="2">Uncharacterized protein</fullName>
    </submittedName>
</protein>
<dbReference type="PANTHER" id="PTHR11505">
    <property type="entry name" value="L1 TRANSPOSABLE ELEMENT-RELATED"/>
    <property type="match status" value="1"/>
</dbReference>
<dbReference type="AlphaFoldDB" id="A0AAV7PRD6"/>
<name>A0AAV7PRD6_PLEWA</name>
<dbReference type="Gene3D" id="3.30.70.1820">
    <property type="entry name" value="L1 transposable element, RRM domain"/>
    <property type="match status" value="1"/>
</dbReference>
<dbReference type="Proteomes" id="UP001066276">
    <property type="component" value="Chromosome 7"/>
</dbReference>
<proteinExistence type="predicted"/>
<evidence type="ECO:0000313" key="2">
    <source>
        <dbReference type="EMBL" id="KAJ1130842.1"/>
    </source>
</evidence>
<accession>A0AAV7PRD6</accession>
<organism evidence="2 3">
    <name type="scientific">Pleurodeles waltl</name>
    <name type="common">Iberian ribbed newt</name>
    <dbReference type="NCBI Taxonomy" id="8319"/>
    <lineage>
        <taxon>Eukaryota</taxon>
        <taxon>Metazoa</taxon>
        <taxon>Chordata</taxon>
        <taxon>Craniata</taxon>
        <taxon>Vertebrata</taxon>
        <taxon>Euteleostomi</taxon>
        <taxon>Amphibia</taxon>
        <taxon>Batrachia</taxon>
        <taxon>Caudata</taxon>
        <taxon>Salamandroidea</taxon>
        <taxon>Salamandridae</taxon>
        <taxon>Pleurodelinae</taxon>
        <taxon>Pleurodeles</taxon>
    </lineage>
</organism>
<evidence type="ECO:0000256" key="1">
    <source>
        <dbReference type="SAM" id="Coils"/>
    </source>
</evidence>
<keyword evidence="1" id="KW-0175">Coiled coil</keyword>
<evidence type="ECO:0000313" key="3">
    <source>
        <dbReference type="Proteomes" id="UP001066276"/>
    </source>
</evidence>
<gene>
    <name evidence="2" type="ORF">NDU88_009189</name>
</gene>
<sequence length="203" mass="23023">MEGPSTRSFLEVLFPSLKDDLHTVKRELSQDLKAGQKDLAEIGDRVATLECTASGRDEELEKLQQEVICLKEQQVEEQAHTEDHGNRSRHNNIRVRGALTAAEGEDISSYINSLFAQFLGHTAPEVQVDRAHRVGALHSSSPHLSYILICVHEFPVKEQTIRRAMKTQPLQFRGHPLTLYQDLSAITLQKLRDFRPVTSYLQK</sequence>
<dbReference type="EMBL" id="JANPWB010000011">
    <property type="protein sequence ID" value="KAJ1130842.1"/>
    <property type="molecule type" value="Genomic_DNA"/>
</dbReference>
<reference evidence="2" key="1">
    <citation type="journal article" date="2022" name="bioRxiv">
        <title>Sequencing and chromosome-scale assembly of the giantPleurodeles waltlgenome.</title>
        <authorList>
            <person name="Brown T."/>
            <person name="Elewa A."/>
            <person name="Iarovenko S."/>
            <person name="Subramanian E."/>
            <person name="Araus A.J."/>
            <person name="Petzold A."/>
            <person name="Susuki M."/>
            <person name="Suzuki K.-i.T."/>
            <person name="Hayashi T."/>
            <person name="Toyoda A."/>
            <person name="Oliveira C."/>
            <person name="Osipova E."/>
            <person name="Leigh N.D."/>
            <person name="Simon A."/>
            <person name="Yun M.H."/>
        </authorList>
    </citation>
    <scope>NUCLEOTIDE SEQUENCE</scope>
    <source>
        <strain evidence="2">20211129_DDA</strain>
        <tissue evidence="2">Liver</tissue>
    </source>
</reference>
<feature type="coiled-coil region" evidence="1">
    <location>
        <begin position="46"/>
        <end position="80"/>
    </location>
</feature>
<dbReference type="InterPro" id="IPR004244">
    <property type="entry name" value="Transposase_22"/>
</dbReference>
<keyword evidence="3" id="KW-1185">Reference proteome</keyword>
<comment type="caution">
    <text evidence="2">The sequence shown here is derived from an EMBL/GenBank/DDBJ whole genome shotgun (WGS) entry which is preliminary data.</text>
</comment>